<evidence type="ECO:0008006" key="5">
    <source>
        <dbReference type="Google" id="ProtNLM"/>
    </source>
</evidence>
<keyword evidence="4" id="KW-1185">Reference proteome</keyword>
<evidence type="ECO:0000256" key="2">
    <source>
        <dbReference type="SAM" id="SignalP"/>
    </source>
</evidence>
<sequence>MSKPMNDFFCAHVPGAQICRLPLSFCSLLVLLPGLSLSKSNHCCSTRYLKGHVFPLVVKEKGKQAFLPPSVYSCSRVRSSSRTLAVTDLVSVTPPFVPRFRRLPIRSLVLAFAPASFVLHLISLVR</sequence>
<proteinExistence type="predicted"/>
<evidence type="ECO:0000313" key="3">
    <source>
        <dbReference type="EMBL" id="KAE8410453.1"/>
    </source>
</evidence>
<keyword evidence="1" id="KW-0472">Membrane</keyword>
<feature type="signal peptide" evidence="2">
    <location>
        <begin position="1"/>
        <end position="38"/>
    </location>
</feature>
<evidence type="ECO:0000313" key="4">
    <source>
        <dbReference type="Proteomes" id="UP000325395"/>
    </source>
</evidence>
<dbReference type="EMBL" id="ML735945">
    <property type="protein sequence ID" value="KAE8410453.1"/>
    <property type="molecule type" value="Genomic_DNA"/>
</dbReference>
<keyword evidence="1" id="KW-0812">Transmembrane</keyword>
<keyword evidence="2" id="KW-0732">Signal</keyword>
<keyword evidence="1" id="KW-1133">Transmembrane helix</keyword>
<reference evidence="3 4" key="1">
    <citation type="submission" date="2019-04" db="EMBL/GenBank/DDBJ databases">
        <authorList>
            <consortium name="DOE Joint Genome Institute"/>
            <person name="Mondo S."/>
            <person name="Kjaerbolling I."/>
            <person name="Vesth T."/>
            <person name="Frisvad J.C."/>
            <person name="Nybo J.L."/>
            <person name="Theobald S."/>
            <person name="Kildgaard S."/>
            <person name="Isbrandt T."/>
            <person name="Kuo A."/>
            <person name="Sato A."/>
            <person name="Lyhne E.K."/>
            <person name="Kogle M.E."/>
            <person name="Wiebenga A."/>
            <person name="Kun R.S."/>
            <person name="Lubbers R.J."/>
            <person name="Makela M.R."/>
            <person name="Barry K."/>
            <person name="Chovatia M."/>
            <person name="Clum A."/>
            <person name="Daum C."/>
            <person name="Haridas S."/>
            <person name="He G."/>
            <person name="LaButti K."/>
            <person name="Lipzen A."/>
            <person name="Riley R."/>
            <person name="Salamov A."/>
            <person name="Simmons B.A."/>
            <person name="Magnuson J.K."/>
            <person name="Henrissat B."/>
            <person name="Mortensen U.H."/>
            <person name="Larsen T.O."/>
            <person name="Devries R.P."/>
            <person name="Grigoriev I.V."/>
            <person name="Machida M."/>
            <person name="Baker S.E."/>
            <person name="Andersen M.R."/>
            <person name="Cantor M.N."/>
            <person name="Hua S.X."/>
        </authorList>
    </citation>
    <scope>NUCLEOTIDE SEQUENCE [LARGE SCALE GENOMIC DNA]</scope>
    <source>
        <strain evidence="3 4">CBS 117616</strain>
    </source>
</reference>
<feature type="transmembrane region" description="Helical" evidence="1">
    <location>
        <begin position="105"/>
        <end position="125"/>
    </location>
</feature>
<protein>
    <recommendedName>
        <fullName evidence="5">Transmembrane protein</fullName>
    </recommendedName>
</protein>
<gene>
    <name evidence="3" type="ORF">BDV36DRAFT_121446</name>
</gene>
<name>A0ABQ6VZX3_9EURO</name>
<dbReference type="Proteomes" id="UP000325395">
    <property type="component" value="Unassembled WGS sequence"/>
</dbReference>
<evidence type="ECO:0000256" key="1">
    <source>
        <dbReference type="SAM" id="Phobius"/>
    </source>
</evidence>
<organism evidence="3 4">
    <name type="scientific">Aspergillus pseudocaelatus</name>
    <dbReference type="NCBI Taxonomy" id="1825620"/>
    <lineage>
        <taxon>Eukaryota</taxon>
        <taxon>Fungi</taxon>
        <taxon>Dikarya</taxon>
        <taxon>Ascomycota</taxon>
        <taxon>Pezizomycotina</taxon>
        <taxon>Eurotiomycetes</taxon>
        <taxon>Eurotiomycetidae</taxon>
        <taxon>Eurotiales</taxon>
        <taxon>Aspergillaceae</taxon>
        <taxon>Aspergillus</taxon>
        <taxon>Aspergillus subgen. Circumdati</taxon>
    </lineage>
</organism>
<feature type="chain" id="PRO_5047440201" description="Transmembrane protein" evidence="2">
    <location>
        <begin position="39"/>
        <end position="126"/>
    </location>
</feature>
<accession>A0ABQ6VZX3</accession>